<sequence length="193" mass="22253">MLEKKKKGLLKQKSPDKIIPKKVSNCINTLFKSVNTEYFHSGFITPEKKALLRVKIHFLIGKFVNHLMVSGKKESAEKLLKEALWHLYTKEKNNGLIIFLKALEYTRPAIDLRSVRRGGATYQIPVPLKEKRSLSMSIKWLIEAGRKKGNDSSRNLCNVLIEASKKQGDAVKKRELLHLTALKNRSLTHFRWF</sequence>
<reference evidence="5" key="1">
    <citation type="journal article" date="2016" name="Genome Biol. Evol.">
        <title>A Comparative Analysis of Mitochondrial Genomes in Eustigmatophyte Algae.</title>
        <authorList>
            <person name="Sevcikova T."/>
            <person name="Klimes V."/>
            <person name="Zbrankova V."/>
            <person name="Strnad H."/>
            <person name="Hroudova M."/>
            <person name="Vlcek C."/>
            <person name="Elias M."/>
        </authorList>
    </citation>
    <scope>NUCLEOTIDE SEQUENCE</scope>
    <source>
        <strain evidence="5">MarTras 21</strain>
    </source>
</reference>
<protein>
    <submittedName>
        <fullName evidence="5">Ribosomal protein S7</fullName>
    </submittedName>
</protein>
<evidence type="ECO:0000256" key="1">
    <source>
        <dbReference type="ARBA" id="ARBA00007151"/>
    </source>
</evidence>
<dbReference type="InterPro" id="IPR000235">
    <property type="entry name" value="Ribosomal_uS7"/>
</dbReference>
<proteinExistence type="inferred from homology"/>
<gene>
    <name evidence="5" type="primary">rps7</name>
</gene>
<feature type="domain" description="Small ribosomal subunit protein uS7" evidence="4">
    <location>
        <begin position="59"/>
        <end position="185"/>
    </location>
</feature>
<dbReference type="AlphaFoldDB" id="A0A140F2Z1"/>
<evidence type="ECO:0000313" key="5">
    <source>
        <dbReference type="EMBL" id="AML60775.1"/>
    </source>
</evidence>
<name>A0A140F2Z1_9STRA</name>
<keyword evidence="3" id="KW-0687">Ribonucleoprotein</keyword>
<dbReference type="InterPro" id="IPR023798">
    <property type="entry name" value="Ribosomal_uS7_dom"/>
</dbReference>
<evidence type="ECO:0000256" key="3">
    <source>
        <dbReference type="ARBA" id="ARBA00023274"/>
    </source>
</evidence>
<dbReference type="GO" id="GO:0005840">
    <property type="term" value="C:ribosome"/>
    <property type="evidence" value="ECO:0007669"/>
    <property type="project" value="UniProtKB-KW"/>
</dbReference>
<evidence type="ECO:0000259" key="4">
    <source>
        <dbReference type="Pfam" id="PF00177"/>
    </source>
</evidence>
<dbReference type="PANTHER" id="PTHR11205">
    <property type="entry name" value="RIBOSOMAL PROTEIN S7"/>
    <property type="match status" value="1"/>
</dbReference>
<dbReference type="EMBL" id="KU501222">
    <property type="protein sequence ID" value="AML60775.1"/>
    <property type="molecule type" value="Genomic_DNA"/>
</dbReference>
<dbReference type="Gene3D" id="1.10.455.10">
    <property type="entry name" value="Ribosomal protein S7 domain"/>
    <property type="match status" value="1"/>
</dbReference>
<keyword evidence="2 5" id="KW-0689">Ribosomal protein</keyword>
<geneLocation type="mitochondrion" evidence="5"/>
<organism evidence="5">
    <name type="scientific">Monodopsis sp. MarTras21</name>
    <dbReference type="NCBI Taxonomy" id="1745953"/>
    <lineage>
        <taxon>Eukaryota</taxon>
        <taxon>Sar</taxon>
        <taxon>Stramenopiles</taxon>
        <taxon>Ochrophyta</taxon>
        <taxon>Eustigmatophyceae</taxon>
        <taxon>Eustigmatales</taxon>
        <taxon>Monodopsidaceae</taxon>
        <taxon>Monodopsis</taxon>
    </lineage>
</organism>
<dbReference type="InterPro" id="IPR036823">
    <property type="entry name" value="Ribosomal_uS7_dom_sf"/>
</dbReference>
<dbReference type="Pfam" id="PF00177">
    <property type="entry name" value="Ribosomal_S7"/>
    <property type="match status" value="1"/>
</dbReference>
<comment type="similarity">
    <text evidence="1">Belongs to the universal ribosomal protein uS7 family.</text>
</comment>
<dbReference type="GO" id="GO:0006412">
    <property type="term" value="P:translation"/>
    <property type="evidence" value="ECO:0007669"/>
    <property type="project" value="InterPro"/>
</dbReference>
<dbReference type="SUPFAM" id="SSF47973">
    <property type="entry name" value="Ribosomal protein S7"/>
    <property type="match status" value="1"/>
</dbReference>
<dbReference type="GO" id="GO:1990904">
    <property type="term" value="C:ribonucleoprotein complex"/>
    <property type="evidence" value="ECO:0007669"/>
    <property type="project" value="UniProtKB-KW"/>
</dbReference>
<keyword evidence="5" id="KW-0496">Mitochondrion</keyword>
<accession>A0A140F2Z1</accession>
<evidence type="ECO:0000256" key="2">
    <source>
        <dbReference type="ARBA" id="ARBA00022980"/>
    </source>
</evidence>